<dbReference type="AlphaFoldDB" id="X5GVU4"/>
<protein>
    <submittedName>
        <fullName evidence="1">Uncharacterized protein</fullName>
    </submittedName>
</protein>
<dbReference type="HOGENOM" id="CLU_3155344_0_0_5"/>
<proteinExistence type="predicted"/>
<dbReference type="Proteomes" id="UP000023755">
    <property type="component" value="Chromosome"/>
</dbReference>
<dbReference type="STRING" id="1286528.NHE_0233"/>
<evidence type="ECO:0000313" key="1">
    <source>
        <dbReference type="EMBL" id="AHX11197.1"/>
    </source>
</evidence>
<sequence>MSFICCGIFLKNNCSADYTVNRASNRTDSYGIVYWLGSRTHLFGVGKS</sequence>
<accession>X5GVU4</accession>
<dbReference type="EMBL" id="CP007481">
    <property type="protein sequence ID" value="AHX11197.1"/>
    <property type="molecule type" value="Genomic_DNA"/>
</dbReference>
<keyword evidence="2" id="KW-1185">Reference proteome</keyword>
<reference evidence="1 2" key="1">
    <citation type="submission" date="2014-03" db="EMBL/GenBank/DDBJ databases">
        <title>Sequencing and Comparison of Genomes and Transcriptome Profiles of Human Ehrlichiosis Agents.</title>
        <authorList>
            <person name="Lin M."/>
            <person name="Daugherty S.C."/>
            <person name="Nagaraj S."/>
            <person name="Cheng Z."/>
            <person name="Xiong Q."/>
            <person name="Lin F.-Y."/>
            <person name="Sengamalay N."/>
            <person name="Ott S."/>
            <person name="Godinez A."/>
            <person name="Tallon L.J."/>
            <person name="Sadzewicz L."/>
            <person name="Fraser C.M."/>
            <person name="Dunning Hotopp J.C."/>
            <person name="Rikihisa Y."/>
        </authorList>
    </citation>
    <scope>NUCLEOTIDE SEQUENCE [LARGE SCALE GENOMIC DNA]</scope>
    <source>
        <strain evidence="1 2">Oregon</strain>
    </source>
</reference>
<dbReference type="KEGG" id="nhm:NHE_0233"/>
<gene>
    <name evidence="1" type="ORF">NHE_0233</name>
</gene>
<organism evidence="1 2">
    <name type="scientific">Neorickettsia helminthoeca str. Oregon</name>
    <dbReference type="NCBI Taxonomy" id="1286528"/>
    <lineage>
        <taxon>Bacteria</taxon>
        <taxon>Pseudomonadati</taxon>
        <taxon>Pseudomonadota</taxon>
        <taxon>Alphaproteobacteria</taxon>
        <taxon>Rickettsiales</taxon>
        <taxon>Anaplasmataceae</taxon>
        <taxon>Neorickettsia</taxon>
    </lineage>
</organism>
<name>X5GVU4_9RICK</name>
<evidence type="ECO:0000313" key="2">
    <source>
        <dbReference type="Proteomes" id="UP000023755"/>
    </source>
</evidence>